<comment type="function">
    <text evidence="7">Catalyzes the transfer of the diacylglyceryl group from phosphatidylglycerol to the sulfhydryl group of the N-terminal cysteine of a prolipoprotein, the first step in the formation of mature lipoproteins.</text>
</comment>
<evidence type="ECO:0000256" key="2">
    <source>
        <dbReference type="ARBA" id="ARBA00022475"/>
    </source>
</evidence>
<dbReference type="PROSITE" id="PS01311">
    <property type="entry name" value="LGT"/>
    <property type="match status" value="1"/>
</dbReference>
<gene>
    <name evidence="7 8" type="primary">lgt</name>
    <name evidence="8" type="ORF">CVV26_01895</name>
</gene>
<evidence type="ECO:0000256" key="4">
    <source>
        <dbReference type="ARBA" id="ARBA00022692"/>
    </source>
</evidence>
<dbReference type="Pfam" id="PF01790">
    <property type="entry name" value="LGT"/>
    <property type="match status" value="1"/>
</dbReference>
<keyword evidence="6 7" id="KW-0472">Membrane</keyword>
<dbReference type="HAMAP" id="MF_01147">
    <property type="entry name" value="Lgt"/>
    <property type="match status" value="1"/>
</dbReference>
<name>A0A2N1UNP6_9BACT</name>
<dbReference type="Proteomes" id="UP000233414">
    <property type="component" value="Unassembled WGS sequence"/>
</dbReference>
<evidence type="ECO:0000256" key="1">
    <source>
        <dbReference type="ARBA" id="ARBA00007150"/>
    </source>
</evidence>
<feature type="binding site" evidence="7">
    <location>
        <position position="140"/>
    </location>
    <ligand>
        <name>a 1,2-diacyl-sn-glycero-3-phospho-(1'-sn-glycerol)</name>
        <dbReference type="ChEBI" id="CHEBI:64716"/>
    </ligand>
</feature>
<evidence type="ECO:0000256" key="6">
    <source>
        <dbReference type="ARBA" id="ARBA00023136"/>
    </source>
</evidence>
<keyword evidence="4 7" id="KW-0812">Transmembrane</keyword>
<dbReference type="GO" id="GO:0005886">
    <property type="term" value="C:plasma membrane"/>
    <property type="evidence" value="ECO:0007669"/>
    <property type="project" value="UniProtKB-SubCell"/>
</dbReference>
<keyword evidence="8" id="KW-0449">Lipoprotein</keyword>
<comment type="catalytic activity">
    <reaction evidence="7">
        <text>L-cysteinyl-[prolipoprotein] + a 1,2-diacyl-sn-glycero-3-phospho-(1'-sn-glycerol) = an S-1,2-diacyl-sn-glyceryl-L-cysteinyl-[prolipoprotein] + sn-glycerol 1-phosphate + H(+)</text>
        <dbReference type="Rhea" id="RHEA:56712"/>
        <dbReference type="Rhea" id="RHEA-COMP:14679"/>
        <dbReference type="Rhea" id="RHEA-COMP:14680"/>
        <dbReference type="ChEBI" id="CHEBI:15378"/>
        <dbReference type="ChEBI" id="CHEBI:29950"/>
        <dbReference type="ChEBI" id="CHEBI:57685"/>
        <dbReference type="ChEBI" id="CHEBI:64716"/>
        <dbReference type="ChEBI" id="CHEBI:140658"/>
        <dbReference type="EC" id="2.5.1.145"/>
    </reaction>
</comment>
<dbReference type="PANTHER" id="PTHR30589:SF0">
    <property type="entry name" value="PHOSPHATIDYLGLYCEROL--PROLIPOPROTEIN DIACYLGLYCERYL TRANSFERASE"/>
    <property type="match status" value="1"/>
</dbReference>
<feature type="transmembrane region" description="Helical" evidence="7">
    <location>
        <begin position="181"/>
        <end position="199"/>
    </location>
</feature>
<dbReference type="GO" id="GO:0008961">
    <property type="term" value="F:phosphatidylglycerol-prolipoprotein diacylglyceryl transferase activity"/>
    <property type="evidence" value="ECO:0007669"/>
    <property type="project" value="UniProtKB-UniRule"/>
</dbReference>
<feature type="transmembrane region" description="Helical" evidence="7">
    <location>
        <begin position="211"/>
        <end position="229"/>
    </location>
</feature>
<feature type="transmembrane region" description="Helical" evidence="7">
    <location>
        <begin position="25"/>
        <end position="46"/>
    </location>
</feature>
<organism evidence="8 9">
    <name type="scientific">Candidatus Kuenenbacteria bacterium HGW-Kuenenbacteria-1</name>
    <dbReference type="NCBI Taxonomy" id="2013812"/>
    <lineage>
        <taxon>Bacteria</taxon>
        <taxon>Candidatus Kueneniibacteriota</taxon>
    </lineage>
</organism>
<dbReference type="EMBL" id="PGYQ01000006">
    <property type="protein sequence ID" value="PKL72397.1"/>
    <property type="molecule type" value="Genomic_DNA"/>
</dbReference>
<evidence type="ECO:0000313" key="9">
    <source>
        <dbReference type="Proteomes" id="UP000233414"/>
    </source>
</evidence>
<dbReference type="PANTHER" id="PTHR30589">
    <property type="entry name" value="PROLIPOPROTEIN DIACYLGLYCERYL TRANSFERASE"/>
    <property type="match status" value="1"/>
</dbReference>
<dbReference type="NCBIfam" id="TIGR00544">
    <property type="entry name" value="lgt"/>
    <property type="match status" value="1"/>
</dbReference>
<feature type="transmembrane region" description="Helical" evidence="7">
    <location>
        <begin position="58"/>
        <end position="77"/>
    </location>
</feature>
<keyword evidence="5 7" id="KW-1133">Transmembrane helix</keyword>
<dbReference type="EC" id="2.5.1.145" evidence="7"/>
<feature type="transmembrane region" description="Helical" evidence="7">
    <location>
        <begin position="97"/>
        <end position="114"/>
    </location>
</feature>
<evidence type="ECO:0000256" key="3">
    <source>
        <dbReference type="ARBA" id="ARBA00022679"/>
    </source>
</evidence>
<accession>A0A2N1UNP6</accession>
<dbReference type="GO" id="GO:0042158">
    <property type="term" value="P:lipoprotein biosynthetic process"/>
    <property type="evidence" value="ECO:0007669"/>
    <property type="project" value="UniProtKB-UniRule"/>
</dbReference>
<comment type="pathway">
    <text evidence="7">Protein modification; lipoprotein biosynthesis (diacylglyceryl transfer).</text>
</comment>
<dbReference type="InterPro" id="IPR001640">
    <property type="entry name" value="Lgt"/>
</dbReference>
<comment type="caution">
    <text evidence="8">The sequence shown here is derived from an EMBL/GenBank/DDBJ whole genome shotgun (WGS) entry which is preliminary data.</text>
</comment>
<reference evidence="8 9" key="1">
    <citation type="journal article" date="2017" name="ISME J.">
        <title>Potential for microbial H2 and metal transformations associated with novel bacteria and archaea in deep terrestrial subsurface sediments.</title>
        <authorList>
            <person name="Hernsdorf A.W."/>
            <person name="Amano Y."/>
            <person name="Miyakawa K."/>
            <person name="Ise K."/>
            <person name="Suzuki Y."/>
            <person name="Anantharaman K."/>
            <person name="Probst A."/>
            <person name="Burstein D."/>
            <person name="Thomas B.C."/>
            <person name="Banfield J.F."/>
        </authorList>
    </citation>
    <scope>NUCLEOTIDE SEQUENCE [LARGE SCALE GENOMIC DNA]</scope>
    <source>
        <strain evidence="8">HGW-Kuenenbacteria-1</strain>
    </source>
</reference>
<sequence length="265" mass="31646">MELIFNFLHNYHPKAILFYLGMLNIYWYGLGYVAGIFGGILIILKLNNKIEKIILWDLFFWLIIFGLLGARFYYVILNFEYYWQNPLDIFKIWQGGMAIYGAIIAGLITLFFYCRRCKLNFWFLCDIFAFALVFGQMIGRWGNYFNQELYGLPTNLAWGIPIDLKNRIVGYENFDFFHPTFLYESLGCLIILLILFFLYKKIPRIYGTGNIFLIYLILYSTLRFILEFLRIDSTLIILGIRWSQILSIILILISVRFLYRKKYNF</sequence>
<protein>
    <recommendedName>
        <fullName evidence="7">Phosphatidylglycerol--prolipoprotein diacylglyceryl transferase</fullName>
        <ecNumber evidence="7">2.5.1.145</ecNumber>
    </recommendedName>
</protein>
<feature type="transmembrane region" description="Helical" evidence="7">
    <location>
        <begin position="235"/>
        <end position="259"/>
    </location>
</feature>
<evidence type="ECO:0000256" key="5">
    <source>
        <dbReference type="ARBA" id="ARBA00022989"/>
    </source>
</evidence>
<feature type="transmembrane region" description="Helical" evidence="7">
    <location>
        <begin position="121"/>
        <end position="139"/>
    </location>
</feature>
<comment type="subcellular location">
    <subcellularLocation>
        <location evidence="7">Cell membrane</location>
        <topology evidence="7">Multi-pass membrane protein</topology>
    </subcellularLocation>
</comment>
<comment type="similarity">
    <text evidence="1 7">Belongs to the Lgt family.</text>
</comment>
<keyword evidence="3 7" id="KW-0808">Transferase</keyword>
<proteinExistence type="inferred from homology"/>
<evidence type="ECO:0000256" key="7">
    <source>
        <dbReference type="HAMAP-Rule" id="MF_01147"/>
    </source>
</evidence>
<dbReference type="UniPathway" id="UPA00664"/>
<evidence type="ECO:0000313" key="8">
    <source>
        <dbReference type="EMBL" id="PKL72397.1"/>
    </source>
</evidence>
<dbReference type="AlphaFoldDB" id="A0A2N1UNP6"/>
<keyword evidence="2 7" id="KW-1003">Cell membrane</keyword>